<dbReference type="KEGG" id="cvn:111118129"/>
<dbReference type="AlphaFoldDB" id="A0A8B8CBL8"/>
<dbReference type="GO" id="GO:0005737">
    <property type="term" value="C:cytoplasm"/>
    <property type="evidence" value="ECO:0007669"/>
    <property type="project" value="TreeGrafter"/>
</dbReference>
<organism evidence="3 4">
    <name type="scientific">Crassostrea virginica</name>
    <name type="common">Eastern oyster</name>
    <dbReference type="NCBI Taxonomy" id="6565"/>
    <lineage>
        <taxon>Eukaryota</taxon>
        <taxon>Metazoa</taxon>
        <taxon>Spiralia</taxon>
        <taxon>Lophotrochozoa</taxon>
        <taxon>Mollusca</taxon>
        <taxon>Bivalvia</taxon>
        <taxon>Autobranchia</taxon>
        <taxon>Pteriomorphia</taxon>
        <taxon>Ostreida</taxon>
        <taxon>Ostreoidea</taxon>
        <taxon>Ostreidae</taxon>
        <taxon>Crassostrea</taxon>
    </lineage>
</organism>
<name>A0A8B8CBL8_CRAVI</name>
<dbReference type="OrthoDB" id="10248487at2759"/>
<proteinExistence type="inferred from homology"/>
<dbReference type="Pfam" id="PF03645">
    <property type="entry name" value="Tctex-1"/>
    <property type="match status" value="1"/>
</dbReference>
<dbReference type="PANTHER" id="PTHR21255">
    <property type="entry name" value="T-COMPLEX-ASSOCIATED-TESTIS-EXPRESSED 1/ DYNEIN LIGHT CHAIN"/>
    <property type="match status" value="1"/>
</dbReference>
<comment type="similarity">
    <text evidence="1">Belongs to the dynein light chain Tctex-type family.</text>
</comment>
<dbReference type="GO" id="GO:0005868">
    <property type="term" value="C:cytoplasmic dynein complex"/>
    <property type="evidence" value="ECO:0007669"/>
    <property type="project" value="TreeGrafter"/>
</dbReference>
<reference evidence="4" key="1">
    <citation type="submission" date="2025-08" db="UniProtKB">
        <authorList>
            <consortium name="RefSeq"/>
        </authorList>
    </citation>
    <scope>IDENTIFICATION</scope>
    <source>
        <tissue evidence="4">Whole sample</tissue>
    </source>
</reference>
<evidence type="ECO:0000256" key="2">
    <source>
        <dbReference type="SAM" id="MobiDB-lite"/>
    </source>
</evidence>
<protein>
    <submittedName>
        <fullName evidence="4">Tctex1 domain-containing protein 1-like</fullName>
    </submittedName>
</protein>
<dbReference type="PANTHER" id="PTHR21255:SF65">
    <property type="entry name" value="TCTEX1 DOMAIN-CONTAINING PROTEIN 2"/>
    <property type="match status" value="1"/>
</dbReference>
<dbReference type="Gene3D" id="3.30.1140.40">
    <property type="entry name" value="Tctex-1"/>
    <property type="match status" value="1"/>
</dbReference>
<feature type="compositionally biased region" description="Basic and acidic residues" evidence="2">
    <location>
        <begin position="1"/>
        <end position="10"/>
    </location>
</feature>
<evidence type="ECO:0000313" key="4">
    <source>
        <dbReference type="RefSeq" id="XP_022313153.1"/>
    </source>
</evidence>
<keyword evidence="3" id="KW-1185">Reference proteome</keyword>
<feature type="compositionally biased region" description="Basic and acidic residues" evidence="2">
    <location>
        <begin position="67"/>
        <end position="79"/>
    </location>
</feature>
<dbReference type="GO" id="GO:0007018">
    <property type="term" value="P:microtubule-based movement"/>
    <property type="evidence" value="ECO:0007669"/>
    <property type="project" value="TreeGrafter"/>
</dbReference>
<dbReference type="GO" id="GO:0045505">
    <property type="term" value="F:dynein intermediate chain binding"/>
    <property type="evidence" value="ECO:0007669"/>
    <property type="project" value="TreeGrafter"/>
</dbReference>
<dbReference type="RefSeq" id="XP_022313153.1">
    <property type="nucleotide sequence ID" value="XM_022457445.1"/>
</dbReference>
<dbReference type="CDD" id="cd21451">
    <property type="entry name" value="DLC-like_TCTEX1D"/>
    <property type="match status" value="1"/>
</dbReference>
<sequence length="220" mass="24835">MSTSVAKKEGGSLARKQSLMPDAAARKQSMIPPDARRPSVIPPDARKSSIDPQHGAAGRRASIMMMDHPRRPSQDRKQSIVESTTGRSTMIMTSATPHRPNVRYENTYKTEPDVKFRSAEVRDTIKEIFERELGSMVYDKERCISLTTTLSEKIKHSVKILGFPRYKIVVVVAIGQQETHPSIAFTSRCIWNQNTDNFSEYTFKNASLYAVGLVYAMYMD</sequence>
<feature type="region of interest" description="Disordered" evidence="2">
    <location>
        <begin position="1"/>
        <end position="85"/>
    </location>
</feature>
<evidence type="ECO:0000313" key="3">
    <source>
        <dbReference type="Proteomes" id="UP000694844"/>
    </source>
</evidence>
<dbReference type="Proteomes" id="UP000694844">
    <property type="component" value="Chromosome 2"/>
</dbReference>
<dbReference type="InterPro" id="IPR038586">
    <property type="entry name" value="Tctex-1-like_sf"/>
</dbReference>
<gene>
    <name evidence="4" type="primary">LOC111118129</name>
</gene>
<accession>A0A8B8CBL8</accession>
<evidence type="ECO:0000256" key="1">
    <source>
        <dbReference type="ARBA" id="ARBA00005361"/>
    </source>
</evidence>
<dbReference type="GeneID" id="111118129"/>
<dbReference type="InterPro" id="IPR005334">
    <property type="entry name" value="Tctex-1-like"/>
</dbReference>